<dbReference type="Proteomes" id="UP000050525">
    <property type="component" value="Unassembled WGS sequence"/>
</dbReference>
<protein>
    <submittedName>
        <fullName evidence="1">Uncharacterized protein</fullName>
    </submittedName>
</protein>
<accession>A0A151MZD0</accession>
<gene>
    <name evidence="1" type="ORF">Y1Q_0022910</name>
</gene>
<evidence type="ECO:0000313" key="2">
    <source>
        <dbReference type="Proteomes" id="UP000050525"/>
    </source>
</evidence>
<dbReference type="AlphaFoldDB" id="A0A151MZD0"/>
<keyword evidence="2" id="KW-1185">Reference proteome</keyword>
<name>A0A151MZD0_ALLMI</name>
<evidence type="ECO:0000313" key="1">
    <source>
        <dbReference type="EMBL" id="KYO29916.1"/>
    </source>
</evidence>
<reference evidence="1 2" key="1">
    <citation type="journal article" date="2012" name="Genome Biol.">
        <title>Sequencing three crocodilian genomes to illuminate the evolution of archosaurs and amniotes.</title>
        <authorList>
            <person name="St John J.A."/>
            <person name="Braun E.L."/>
            <person name="Isberg S.R."/>
            <person name="Miles L.G."/>
            <person name="Chong A.Y."/>
            <person name="Gongora J."/>
            <person name="Dalzell P."/>
            <person name="Moran C."/>
            <person name="Bed'hom B."/>
            <person name="Abzhanov A."/>
            <person name="Burgess S.C."/>
            <person name="Cooksey A.M."/>
            <person name="Castoe T.A."/>
            <person name="Crawford N.G."/>
            <person name="Densmore L.D."/>
            <person name="Drew J.C."/>
            <person name="Edwards S.V."/>
            <person name="Faircloth B.C."/>
            <person name="Fujita M.K."/>
            <person name="Greenwold M.J."/>
            <person name="Hoffmann F.G."/>
            <person name="Howard J.M."/>
            <person name="Iguchi T."/>
            <person name="Janes D.E."/>
            <person name="Khan S.Y."/>
            <person name="Kohno S."/>
            <person name="de Koning A.J."/>
            <person name="Lance S.L."/>
            <person name="McCarthy F.M."/>
            <person name="McCormack J.E."/>
            <person name="Merchant M.E."/>
            <person name="Peterson D.G."/>
            <person name="Pollock D.D."/>
            <person name="Pourmand N."/>
            <person name="Raney B.J."/>
            <person name="Roessler K.A."/>
            <person name="Sanford J.R."/>
            <person name="Sawyer R.H."/>
            <person name="Schmidt C.J."/>
            <person name="Triplett E.W."/>
            <person name="Tuberville T.D."/>
            <person name="Venegas-Anaya M."/>
            <person name="Howard J.T."/>
            <person name="Jarvis E.D."/>
            <person name="Guillette L.J.Jr."/>
            <person name="Glenn T.C."/>
            <person name="Green R.E."/>
            <person name="Ray D.A."/>
        </authorList>
    </citation>
    <scope>NUCLEOTIDE SEQUENCE [LARGE SCALE GENOMIC DNA]</scope>
    <source>
        <strain evidence="1">KSC_2009_1</strain>
    </source>
</reference>
<organism evidence="1 2">
    <name type="scientific">Alligator mississippiensis</name>
    <name type="common">American alligator</name>
    <dbReference type="NCBI Taxonomy" id="8496"/>
    <lineage>
        <taxon>Eukaryota</taxon>
        <taxon>Metazoa</taxon>
        <taxon>Chordata</taxon>
        <taxon>Craniata</taxon>
        <taxon>Vertebrata</taxon>
        <taxon>Euteleostomi</taxon>
        <taxon>Archelosauria</taxon>
        <taxon>Archosauria</taxon>
        <taxon>Crocodylia</taxon>
        <taxon>Alligatoridae</taxon>
        <taxon>Alligatorinae</taxon>
        <taxon>Alligator</taxon>
    </lineage>
</organism>
<comment type="caution">
    <text evidence="1">The sequence shown here is derived from an EMBL/GenBank/DDBJ whole genome shotgun (WGS) entry which is preliminary data.</text>
</comment>
<sequence>MLLYSLLTTSVSDRILSEGLSAGVPAPRSGAEICRGSGIDRDFPEAREDASSERFQDSHPFCTCQEGCYQ</sequence>
<dbReference type="EMBL" id="AKHW03004455">
    <property type="protein sequence ID" value="KYO29916.1"/>
    <property type="molecule type" value="Genomic_DNA"/>
</dbReference>
<proteinExistence type="predicted"/>